<sequence>MKKIIIMFGVLILLITGCSNEKKTSETSAEDIFNKALTESEKVENVMVDFSLVQEVKVPEVDQPIKVEQQDTTYLQNDPLEFITELHSPYGQFTLLYTNDQLYSDESEGTYKEISNDELNQLPEHIQNQRHLHVLLDYFAEFKDQFEIKRDDQQFVLSLSGNGEDFQSYVKNQIETSALGSSELPIEESELKINEVNININIDQESYEVASISTDFDSEIHYDDQSTITQKIERTYYDYNQQTKEIPEVD</sequence>
<dbReference type="AlphaFoldDB" id="A0A1H9JI05"/>
<organism evidence="1 2">
    <name type="scientific">Piscibacillus halophilus</name>
    <dbReference type="NCBI Taxonomy" id="571933"/>
    <lineage>
        <taxon>Bacteria</taxon>
        <taxon>Bacillati</taxon>
        <taxon>Bacillota</taxon>
        <taxon>Bacilli</taxon>
        <taxon>Bacillales</taxon>
        <taxon>Bacillaceae</taxon>
        <taxon>Piscibacillus</taxon>
    </lineage>
</organism>
<dbReference type="Pfam" id="PF20316">
    <property type="entry name" value="DUF6612"/>
    <property type="match status" value="1"/>
</dbReference>
<dbReference type="EMBL" id="FOES01000031">
    <property type="protein sequence ID" value="SEQ86419.1"/>
    <property type="molecule type" value="Genomic_DNA"/>
</dbReference>
<dbReference type="InterPro" id="IPR046720">
    <property type="entry name" value="DUF6612"/>
</dbReference>
<dbReference type="Proteomes" id="UP000199427">
    <property type="component" value="Unassembled WGS sequence"/>
</dbReference>
<dbReference type="STRING" id="571933.SAMN05216362_1314"/>
<dbReference type="RefSeq" id="WP_091774576.1">
    <property type="nucleotide sequence ID" value="NZ_FOES01000031.1"/>
</dbReference>
<accession>A0A1H9JI05</accession>
<reference evidence="1 2" key="1">
    <citation type="submission" date="2016-10" db="EMBL/GenBank/DDBJ databases">
        <authorList>
            <person name="de Groot N.N."/>
        </authorList>
    </citation>
    <scope>NUCLEOTIDE SEQUENCE [LARGE SCALE GENOMIC DNA]</scope>
    <source>
        <strain evidence="1 2">DSM 21633</strain>
    </source>
</reference>
<name>A0A1H9JI05_9BACI</name>
<gene>
    <name evidence="1" type="ORF">SAMN05216362_1314</name>
</gene>
<protein>
    <submittedName>
        <fullName evidence="1">Uncharacterized protein</fullName>
    </submittedName>
</protein>
<dbReference type="PROSITE" id="PS51257">
    <property type="entry name" value="PROKAR_LIPOPROTEIN"/>
    <property type="match status" value="1"/>
</dbReference>
<keyword evidence="2" id="KW-1185">Reference proteome</keyword>
<proteinExistence type="predicted"/>
<evidence type="ECO:0000313" key="2">
    <source>
        <dbReference type="Proteomes" id="UP000199427"/>
    </source>
</evidence>
<dbReference type="OrthoDB" id="2967353at2"/>
<evidence type="ECO:0000313" key="1">
    <source>
        <dbReference type="EMBL" id="SEQ86419.1"/>
    </source>
</evidence>